<gene>
    <name evidence="2" type="ORF">J2S44_003614</name>
</gene>
<evidence type="ECO:0000256" key="1">
    <source>
        <dbReference type="SAM" id="Phobius"/>
    </source>
</evidence>
<sequence length="157" mass="17494">MTVGAAELVAQVLVGLFIAMLIELRQLLSNSRDRAIALERAGAARRVDDALSKFRVSMARMLLFYALPALALSTLALAFCLQSVINDRPMTHGSAVVVRICLWLQVFFVVMLPTVEYAIRGWELIFPDREPPRFIKALIQAGFMALWVSTGVTLLMR</sequence>
<feature type="transmembrane region" description="Helical" evidence="1">
    <location>
        <begin position="97"/>
        <end position="117"/>
    </location>
</feature>
<evidence type="ECO:0000313" key="3">
    <source>
        <dbReference type="Proteomes" id="UP001183629"/>
    </source>
</evidence>
<organism evidence="2 3">
    <name type="scientific">Catenuloplanes niger</name>
    <dbReference type="NCBI Taxonomy" id="587534"/>
    <lineage>
        <taxon>Bacteria</taxon>
        <taxon>Bacillati</taxon>
        <taxon>Actinomycetota</taxon>
        <taxon>Actinomycetes</taxon>
        <taxon>Micromonosporales</taxon>
        <taxon>Micromonosporaceae</taxon>
        <taxon>Catenuloplanes</taxon>
    </lineage>
</organism>
<reference evidence="2 3" key="1">
    <citation type="submission" date="2023-07" db="EMBL/GenBank/DDBJ databases">
        <title>Sequencing the genomes of 1000 actinobacteria strains.</title>
        <authorList>
            <person name="Klenk H.-P."/>
        </authorList>
    </citation>
    <scope>NUCLEOTIDE SEQUENCE [LARGE SCALE GENOMIC DNA]</scope>
    <source>
        <strain evidence="2 3">DSM 44711</strain>
    </source>
</reference>
<dbReference type="AlphaFoldDB" id="A0AAE3ZQZ2"/>
<proteinExistence type="predicted"/>
<dbReference type="EMBL" id="JAVDYC010000001">
    <property type="protein sequence ID" value="MDR7323364.1"/>
    <property type="molecule type" value="Genomic_DNA"/>
</dbReference>
<dbReference type="Proteomes" id="UP001183629">
    <property type="component" value="Unassembled WGS sequence"/>
</dbReference>
<feature type="transmembrane region" description="Helical" evidence="1">
    <location>
        <begin position="62"/>
        <end position="85"/>
    </location>
</feature>
<name>A0AAE3ZQZ2_9ACTN</name>
<protein>
    <submittedName>
        <fullName evidence="2">Uncharacterized protein</fullName>
    </submittedName>
</protein>
<accession>A0AAE3ZQZ2</accession>
<feature type="transmembrane region" description="Helical" evidence="1">
    <location>
        <begin position="137"/>
        <end position="156"/>
    </location>
</feature>
<keyword evidence="1" id="KW-0472">Membrane</keyword>
<dbReference type="RefSeq" id="WP_310415129.1">
    <property type="nucleotide sequence ID" value="NZ_JAVDYC010000001.1"/>
</dbReference>
<evidence type="ECO:0000313" key="2">
    <source>
        <dbReference type="EMBL" id="MDR7323364.1"/>
    </source>
</evidence>
<keyword evidence="1" id="KW-1133">Transmembrane helix</keyword>
<feature type="transmembrane region" description="Helical" evidence="1">
    <location>
        <begin position="6"/>
        <end position="24"/>
    </location>
</feature>
<keyword evidence="1" id="KW-0812">Transmembrane</keyword>
<keyword evidence="3" id="KW-1185">Reference proteome</keyword>
<comment type="caution">
    <text evidence="2">The sequence shown here is derived from an EMBL/GenBank/DDBJ whole genome shotgun (WGS) entry which is preliminary data.</text>
</comment>